<feature type="domain" description="TFIIS N-terminal" evidence="6">
    <location>
        <begin position="701"/>
        <end position="787"/>
    </location>
</feature>
<dbReference type="SUPFAM" id="SSF47676">
    <property type="entry name" value="Conserved domain common to transcription factors TFIIS, elongin A, CRSP70"/>
    <property type="match status" value="2"/>
</dbReference>
<feature type="compositionally biased region" description="Polar residues" evidence="4">
    <location>
        <begin position="912"/>
        <end position="933"/>
    </location>
</feature>
<evidence type="ECO:0000313" key="8">
    <source>
        <dbReference type="Proteomes" id="UP001318860"/>
    </source>
</evidence>
<reference evidence="7 8" key="1">
    <citation type="journal article" date="2021" name="Comput. Struct. Biotechnol. J.">
        <title>De novo genome assembly of the potent medicinal plant Rehmannia glutinosa using nanopore technology.</title>
        <authorList>
            <person name="Ma L."/>
            <person name="Dong C."/>
            <person name="Song C."/>
            <person name="Wang X."/>
            <person name="Zheng X."/>
            <person name="Niu Y."/>
            <person name="Chen S."/>
            <person name="Feng W."/>
        </authorList>
    </citation>
    <scope>NUCLEOTIDE SEQUENCE [LARGE SCALE GENOMIC DNA]</scope>
    <source>
        <strain evidence="7">DH-2019</strain>
    </source>
</reference>
<dbReference type="EMBL" id="JABTTQ020002942">
    <property type="protein sequence ID" value="KAK6121047.1"/>
    <property type="molecule type" value="Genomic_DNA"/>
</dbReference>
<feature type="compositionally biased region" description="Polar residues" evidence="4">
    <location>
        <begin position="137"/>
        <end position="163"/>
    </location>
</feature>
<dbReference type="PANTHER" id="PTHR46548">
    <property type="entry name" value="BAH AND TFIIS DOMAIN-CONTAINING PROTEIN-RELATED"/>
    <property type="match status" value="1"/>
</dbReference>
<protein>
    <submittedName>
        <fullName evidence="7">Uncharacterized protein</fullName>
    </submittedName>
</protein>
<dbReference type="InterPro" id="IPR003617">
    <property type="entry name" value="TFIIS/CRSP70_N_sub"/>
</dbReference>
<evidence type="ECO:0000256" key="1">
    <source>
        <dbReference type="ARBA" id="ARBA00004123"/>
    </source>
</evidence>
<feature type="region of interest" description="Disordered" evidence="4">
    <location>
        <begin position="1405"/>
        <end position="1438"/>
    </location>
</feature>
<evidence type="ECO:0000256" key="2">
    <source>
        <dbReference type="ARBA" id="ARBA00023242"/>
    </source>
</evidence>
<dbReference type="CDD" id="cd00183">
    <property type="entry name" value="TFIIS_I"/>
    <property type="match status" value="1"/>
</dbReference>
<evidence type="ECO:0000256" key="4">
    <source>
        <dbReference type="SAM" id="MobiDB-lite"/>
    </source>
</evidence>
<feature type="region of interest" description="Disordered" evidence="4">
    <location>
        <begin position="129"/>
        <end position="195"/>
    </location>
</feature>
<dbReference type="SMART" id="SM00439">
    <property type="entry name" value="BAH"/>
    <property type="match status" value="1"/>
</dbReference>
<dbReference type="PROSITE" id="PS51038">
    <property type="entry name" value="BAH"/>
    <property type="match status" value="1"/>
</dbReference>
<dbReference type="InterPro" id="IPR035441">
    <property type="entry name" value="TFIIS/LEDGF_dom_sf"/>
</dbReference>
<proteinExistence type="predicted"/>
<name>A0ABR0UFH8_REHGL</name>
<dbReference type="InterPro" id="IPR043151">
    <property type="entry name" value="BAH_sf"/>
</dbReference>
<feature type="compositionally biased region" description="Low complexity" evidence="4">
    <location>
        <begin position="1424"/>
        <end position="1438"/>
    </location>
</feature>
<evidence type="ECO:0000259" key="5">
    <source>
        <dbReference type="PROSITE" id="PS51038"/>
    </source>
</evidence>
<feature type="domain" description="BAH" evidence="5">
    <location>
        <begin position="419"/>
        <end position="534"/>
    </location>
</feature>
<dbReference type="Gene3D" id="1.20.930.10">
    <property type="entry name" value="Conserved domain common to transcription factors TFIIS, elongin A, CRSP70"/>
    <property type="match status" value="2"/>
</dbReference>
<organism evidence="7 8">
    <name type="scientific">Rehmannia glutinosa</name>
    <name type="common">Chinese foxglove</name>
    <dbReference type="NCBI Taxonomy" id="99300"/>
    <lineage>
        <taxon>Eukaryota</taxon>
        <taxon>Viridiplantae</taxon>
        <taxon>Streptophyta</taxon>
        <taxon>Embryophyta</taxon>
        <taxon>Tracheophyta</taxon>
        <taxon>Spermatophyta</taxon>
        <taxon>Magnoliopsida</taxon>
        <taxon>eudicotyledons</taxon>
        <taxon>Gunneridae</taxon>
        <taxon>Pentapetalae</taxon>
        <taxon>asterids</taxon>
        <taxon>lamiids</taxon>
        <taxon>Lamiales</taxon>
        <taxon>Orobanchaceae</taxon>
        <taxon>Rehmannieae</taxon>
        <taxon>Rehmannia</taxon>
    </lineage>
</organism>
<keyword evidence="8" id="KW-1185">Reference proteome</keyword>
<feature type="domain" description="TFIIS N-terminal" evidence="6">
    <location>
        <begin position="266"/>
        <end position="352"/>
    </location>
</feature>
<accession>A0ABR0UFH8</accession>
<gene>
    <name evidence="7" type="ORF">DH2020_045212</name>
</gene>
<feature type="compositionally biased region" description="Low complexity" evidence="4">
    <location>
        <begin position="868"/>
        <end position="881"/>
    </location>
</feature>
<feature type="compositionally biased region" description="Basic and acidic residues" evidence="4">
    <location>
        <begin position="172"/>
        <end position="191"/>
    </location>
</feature>
<feature type="compositionally biased region" description="Polar residues" evidence="4">
    <location>
        <begin position="569"/>
        <end position="596"/>
    </location>
</feature>
<feature type="compositionally biased region" description="Basic and acidic residues" evidence="4">
    <location>
        <begin position="604"/>
        <end position="623"/>
    </location>
</feature>
<evidence type="ECO:0000256" key="3">
    <source>
        <dbReference type="PROSITE-ProRule" id="PRU00649"/>
    </source>
</evidence>
<feature type="compositionally biased region" description="Low complexity" evidence="4">
    <location>
        <begin position="891"/>
        <end position="904"/>
    </location>
</feature>
<feature type="region of interest" description="Disordered" evidence="4">
    <location>
        <begin position="559"/>
        <end position="628"/>
    </location>
</feature>
<feature type="region of interest" description="Disordered" evidence="4">
    <location>
        <begin position="1025"/>
        <end position="1076"/>
    </location>
</feature>
<dbReference type="Proteomes" id="UP001318860">
    <property type="component" value="Unassembled WGS sequence"/>
</dbReference>
<dbReference type="InterPro" id="IPR001025">
    <property type="entry name" value="BAH_dom"/>
</dbReference>
<comment type="caution">
    <text evidence="7">The sequence shown here is derived from an EMBL/GenBank/DDBJ whole genome shotgun (WGS) entry which is preliminary data.</text>
</comment>
<dbReference type="SMART" id="SM00509">
    <property type="entry name" value="TFS2N"/>
    <property type="match status" value="2"/>
</dbReference>
<feature type="compositionally biased region" description="Polar residues" evidence="4">
    <location>
        <begin position="792"/>
        <end position="801"/>
    </location>
</feature>
<dbReference type="Gene3D" id="2.30.30.490">
    <property type="match status" value="1"/>
</dbReference>
<feature type="region of interest" description="Disordered" evidence="4">
    <location>
        <begin position="788"/>
        <end position="993"/>
    </location>
</feature>
<dbReference type="PROSITE" id="PS51319">
    <property type="entry name" value="TFIIS_N"/>
    <property type="match status" value="2"/>
</dbReference>
<evidence type="ECO:0000259" key="6">
    <source>
        <dbReference type="PROSITE" id="PS51319"/>
    </source>
</evidence>
<keyword evidence="2 3" id="KW-0539">Nucleus</keyword>
<dbReference type="PANTHER" id="PTHR46548:SF1">
    <property type="entry name" value="BAH AND TFIIS DOMAIN-CONTAINING PROTEIN-RELATED"/>
    <property type="match status" value="1"/>
</dbReference>
<feature type="region of interest" description="Disordered" evidence="4">
    <location>
        <begin position="1330"/>
        <end position="1357"/>
    </location>
</feature>
<sequence length="1561" mass="169411">MVIHPYDYTWGWASSWVFRLSSRVAYMAARLLPENIGYPTQAVLQDGREISVGDCALFRPPKDSPPFIGLIRLLALNKDNKLQLGGVFFFGYLFSPLPVGVVGWEVRVWDQQEVDQLLYETRTEMHVTLLPGGRSPKQANGSTSTPQLIPTSDSGQNSESSFPSEAKGKKRERGDHGADPVKRERSSRLDDGDSVQCKTESNLKYEIARITENGGVTDLEGVKKLVQLMQPDRKTDLVSRAMLISVIASTDKVDCLEQVVKLRGLLVLDDWLQDFHKGRIGDGNNITEGDKSMDEFLLLLLRALDKLPVDLQALQMCNIGRSVNHLRSHENIDIQSKARTLVDTWKKRVEVEMMSVDARVQRGSGSCRSLGRSCSQHMRSVLPLASINDSVSLTGDNHYHLASSITTSTGSDSFFKDGRKISVGDCALFKPPKDSPPFIGLIRWLALNKDNKLQLGVNWLYRSSELKLEKGTLVDSAPNEIFYSFQKHEIPAASLLHPCKVAFLPRGVELPTRTSSFVCRRAYDIVNKSLRWLTDQHHINDQQEEVDQLLYKTRTEMNVTLQPGGRSPKQANGPTSTSQPKPASDSGQNSGSSFPSQAKGKKRERGDHGADPVKRERSSRLDDGDSVQCKTEGNLKYEIARITENGGVMDLEGVEKLVQLMQPDRRERKMDLVSRAMLASVIASTDKVDCLKQFVKLRGLLVLDEWLQDIHKGKIGDGNNIKDGDKSVEEFLLVLLRALDKLPVNLQALQMCNIGRSVNQLRSHKNIDIQRKARTLVDTWKKRVEAEMMSTDAKSGSTQALSAWPSKSRLPEVSHGRSSPGESGIKYATSSPGHAKPAPTLVSGKEGQPRTTVGGPADVPQMREDRSSSSNQSHSYGQSFSMKDDLKSSASGSVTVNKTSSNSTRSRKSSGFPGTSATGSQKETGSSKSSPAHRSTAALEKLSHSALNGERVVEGPISEGSSHKLIVKIPNRARSPAQGVCGGSLEDPSVMSSRAASPVLLNKHEQSDHVSKDKSDATRCNVASDMNTWQSNDPKDVPTGSEGAGSPAVRPDEEQSLTTEDSKRLIEGPPTNQSKSVMLHASSFSPMNALIESCVKYSEATSSLSLEDDVGMNLLASVAAGEMSRSNVVSPADSTERSTPAVEEVCTGEEAKSRSSPDDCPTVVQNQFCNDAECDGKKKVVLDGCSQSDDGLCLSKHAPLEFSGDRLCAPSNSAEGTTSKALPISVEKVKDGESNGGFHEVKGSSFNVIADSVSNCKSDGIDVMATEEKGNIDHLSIVECKLIVEDAGSKPLDEGDCNKYENEGLNRTTISPQKLTAAIVESEFAETASNEKLHQPEFGQKSASEAGGVVKVEPSEKDAKSCTSKSESLKFDEDEEEKCCCWRFEHISLPASLCPGSVEREAKEAELTGSRSASIQPDEAGKCTSTSAGSSSSASGASDPCAKMKFDLNEGYCADEEKYGQSVTLTSAGSTTVQMINSLPFPVKSIPSGHSACITVASVAKGQFVPPEDLLRSKVELGWKGSAATSAFRPAEPRKVLDMAIDPSNLSRLPVNMTVFLWILI</sequence>
<comment type="subcellular location">
    <subcellularLocation>
        <location evidence="1 3">Nucleus</location>
    </subcellularLocation>
</comment>
<dbReference type="Pfam" id="PF01426">
    <property type="entry name" value="BAH"/>
    <property type="match status" value="1"/>
</dbReference>
<evidence type="ECO:0000313" key="7">
    <source>
        <dbReference type="EMBL" id="KAK6121047.1"/>
    </source>
</evidence>
<dbReference type="InterPro" id="IPR017923">
    <property type="entry name" value="TFIIS_N"/>
</dbReference>
<dbReference type="Pfam" id="PF08711">
    <property type="entry name" value="Med26"/>
    <property type="match status" value="2"/>
</dbReference>